<name>A0A502C1B4_9SPHN</name>
<evidence type="ECO:0000256" key="3">
    <source>
        <dbReference type="SAM" id="Coils"/>
    </source>
</evidence>
<gene>
    <name evidence="5" type="ORF">EAH84_14715</name>
</gene>
<dbReference type="GO" id="GO:0052621">
    <property type="term" value="F:diguanylate cyclase activity"/>
    <property type="evidence" value="ECO:0007669"/>
    <property type="project" value="UniProtKB-EC"/>
</dbReference>
<comment type="caution">
    <text evidence="5">The sequence shown here is derived from an EMBL/GenBank/DDBJ whole genome shotgun (WGS) entry which is preliminary data.</text>
</comment>
<dbReference type="PANTHER" id="PTHR45138">
    <property type="entry name" value="REGULATORY COMPONENTS OF SENSORY TRANSDUCTION SYSTEM"/>
    <property type="match status" value="1"/>
</dbReference>
<protein>
    <recommendedName>
        <fullName evidence="1">diguanylate cyclase</fullName>
        <ecNumber evidence="1">2.7.7.65</ecNumber>
    </recommendedName>
</protein>
<keyword evidence="6" id="KW-1185">Reference proteome</keyword>
<dbReference type="Pfam" id="PF00990">
    <property type="entry name" value="GGDEF"/>
    <property type="match status" value="1"/>
</dbReference>
<dbReference type="PROSITE" id="PS50887">
    <property type="entry name" value="GGDEF"/>
    <property type="match status" value="1"/>
</dbReference>
<comment type="catalytic activity">
    <reaction evidence="2">
        <text>2 GTP = 3',3'-c-di-GMP + 2 diphosphate</text>
        <dbReference type="Rhea" id="RHEA:24898"/>
        <dbReference type="ChEBI" id="CHEBI:33019"/>
        <dbReference type="ChEBI" id="CHEBI:37565"/>
        <dbReference type="ChEBI" id="CHEBI:58805"/>
        <dbReference type="EC" id="2.7.7.65"/>
    </reaction>
</comment>
<dbReference type="InterPro" id="IPR000160">
    <property type="entry name" value="GGDEF_dom"/>
</dbReference>
<dbReference type="EMBL" id="RCZK01000020">
    <property type="protein sequence ID" value="TPG06573.1"/>
    <property type="molecule type" value="Genomic_DNA"/>
</dbReference>
<dbReference type="OrthoDB" id="9812260at2"/>
<feature type="coiled-coil region" evidence="3">
    <location>
        <begin position="150"/>
        <end position="177"/>
    </location>
</feature>
<feature type="domain" description="GGDEF" evidence="4">
    <location>
        <begin position="203"/>
        <end position="336"/>
    </location>
</feature>
<dbReference type="PANTHER" id="PTHR45138:SF9">
    <property type="entry name" value="DIGUANYLATE CYCLASE DGCM-RELATED"/>
    <property type="match status" value="1"/>
</dbReference>
<dbReference type="GO" id="GO:0005886">
    <property type="term" value="C:plasma membrane"/>
    <property type="evidence" value="ECO:0007669"/>
    <property type="project" value="TreeGrafter"/>
</dbReference>
<dbReference type="EC" id="2.7.7.65" evidence="1"/>
<keyword evidence="3" id="KW-0175">Coiled coil</keyword>
<dbReference type="InterPro" id="IPR043128">
    <property type="entry name" value="Rev_trsase/Diguanyl_cyclase"/>
</dbReference>
<organism evidence="5 6">
    <name type="scientific">Sphingomonas oligophenolica</name>
    <dbReference type="NCBI Taxonomy" id="301154"/>
    <lineage>
        <taxon>Bacteria</taxon>
        <taxon>Pseudomonadati</taxon>
        <taxon>Pseudomonadota</taxon>
        <taxon>Alphaproteobacteria</taxon>
        <taxon>Sphingomonadales</taxon>
        <taxon>Sphingomonadaceae</taxon>
        <taxon>Sphingomonas</taxon>
    </lineage>
</organism>
<dbReference type="GO" id="GO:1902201">
    <property type="term" value="P:negative regulation of bacterial-type flagellum-dependent cell motility"/>
    <property type="evidence" value="ECO:0007669"/>
    <property type="project" value="TreeGrafter"/>
</dbReference>
<dbReference type="SUPFAM" id="SSF55073">
    <property type="entry name" value="Nucleotide cyclase"/>
    <property type="match status" value="1"/>
</dbReference>
<dbReference type="NCBIfam" id="TIGR00254">
    <property type="entry name" value="GGDEF"/>
    <property type="match status" value="1"/>
</dbReference>
<proteinExistence type="predicted"/>
<dbReference type="Proteomes" id="UP000318413">
    <property type="component" value="Unassembled WGS sequence"/>
</dbReference>
<evidence type="ECO:0000313" key="5">
    <source>
        <dbReference type="EMBL" id="TPG06573.1"/>
    </source>
</evidence>
<dbReference type="RefSeq" id="WP_140872750.1">
    <property type="nucleotide sequence ID" value="NZ_RCZK01000020.1"/>
</dbReference>
<dbReference type="GO" id="GO:0043709">
    <property type="term" value="P:cell adhesion involved in single-species biofilm formation"/>
    <property type="evidence" value="ECO:0007669"/>
    <property type="project" value="TreeGrafter"/>
</dbReference>
<sequence>MFMRNRPNASASTVLAEPAEGIGYDVLRFLNEQGLEHTPINYALIWRLKADRRSLTAIAVDSILMDGRMLTQADVDRITAAEAKRGNAVDSAEDRDREALRHQTLRLADLTADATAQSSEFGRDLSTGLFHLAGGPDSIEKIVTAMVQRTRGIEAQLTAASQEIEELREEVETIRDDAHRDGLTGLLNRRGVLQELEPRRRSAAGVLAMCDVDHFKSINDRFGHGVGDRVLKGVAASLSESMGVHVVARWGGEEFLIIADGVDTIQSTRLLEQACQDLAARSFKLRETDEPLGTVTVSIGAVSLIGRSVEDAIEAADRMLYTAKREGRNRVVIDKTSGPAA</sequence>
<evidence type="ECO:0000256" key="2">
    <source>
        <dbReference type="ARBA" id="ARBA00034247"/>
    </source>
</evidence>
<dbReference type="InterPro" id="IPR029787">
    <property type="entry name" value="Nucleotide_cyclase"/>
</dbReference>
<reference evidence="5 6" key="1">
    <citation type="journal article" date="2019" name="Environ. Microbiol.">
        <title>Species interactions and distinct microbial communities in high Arctic permafrost affected cryosols are associated with the CH4 and CO2 gas fluxes.</title>
        <authorList>
            <person name="Altshuler I."/>
            <person name="Hamel J."/>
            <person name="Turney S."/>
            <person name="Magnuson E."/>
            <person name="Levesque R."/>
            <person name="Greer C."/>
            <person name="Whyte L.G."/>
        </authorList>
    </citation>
    <scope>NUCLEOTIDE SEQUENCE [LARGE SCALE GENOMIC DNA]</scope>
    <source>
        <strain evidence="5 6">S5.1</strain>
    </source>
</reference>
<dbReference type="AlphaFoldDB" id="A0A502C1B4"/>
<evidence type="ECO:0000256" key="1">
    <source>
        <dbReference type="ARBA" id="ARBA00012528"/>
    </source>
</evidence>
<dbReference type="CDD" id="cd01949">
    <property type="entry name" value="GGDEF"/>
    <property type="match status" value="1"/>
</dbReference>
<accession>A0A502C1B4</accession>
<evidence type="ECO:0000313" key="6">
    <source>
        <dbReference type="Proteomes" id="UP000318413"/>
    </source>
</evidence>
<dbReference type="InterPro" id="IPR050469">
    <property type="entry name" value="Diguanylate_Cyclase"/>
</dbReference>
<dbReference type="Gene3D" id="3.30.70.270">
    <property type="match status" value="1"/>
</dbReference>
<evidence type="ECO:0000259" key="4">
    <source>
        <dbReference type="PROSITE" id="PS50887"/>
    </source>
</evidence>
<dbReference type="SMART" id="SM00267">
    <property type="entry name" value="GGDEF"/>
    <property type="match status" value="1"/>
</dbReference>